<comment type="caution">
    <text evidence="1">The sequence shown here is derived from an EMBL/GenBank/DDBJ whole genome shotgun (WGS) entry which is preliminary data.</text>
</comment>
<dbReference type="AlphaFoldDB" id="A0A0G0BVW9"/>
<accession>A0A0G0BVW9</accession>
<evidence type="ECO:0000313" key="2">
    <source>
        <dbReference type="Proteomes" id="UP000034457"/>
    </source>
</evidence>
<gene>
    <name evidence="1" type="ORF">UR68_C0004G0001</name>
</gene>
<name>A0A0G0BVW9_9BACT</name>
<sequence>TAVQADKIASDNINLFQKREFLKKTGSNLTLKDRIVDCDLPEQWAALLRRPTSRNQERDTRIELASHPWEGCILPVY</sequence>
<dbReference type="Proteomes" id="UP000034457">
    <property type="component" value="Unassembled WGS sequence"/>
</dbReference>
<organism evidence="1 2">
    <name type="scientific">Candidatus Roizmanbacteria bacterium GW2011_GWA2_35_19</name>
    <dbReference type="NCBI Taxonomy" id="1618478"/>
    <lineage>
        <taxon>Bacteria</taxon>
        <taxon>Candidatus Roizmaniibacteriota</taxon>
    </lineage>
</organism>
<evidence type="ECO:0000313" key="1">
    <source>
        <dbReference type="EMBL" id="KKP73448.1"/>
    </source>
</evidence>
<proteinExistence type="predicted"/>
<feature type="non-terminal residue" evidence="1">
    <location>
        <position position="1"/>
    </location>
</feature>
<protein>
    <submittedName>
        <fullName evidence="1">Uncharacterized protein</fullName>
    </submittedName>
</protein>
<reference evidence="1 2" key="1">
    <citation type="journal article" date="2015" name="Nature">
        <title>rRNA introns, odd ribosomes, and small enigmatic genomes across a large radiation of phyla.</title>
        <authorList>
            <person name="Brown C.T."/>
            <person name="Hug L.A."/>
            <person name="Thomas B.C."/>
            <person name="Sharon I."/>
            <person name="Castelle C.J."/>
            <person name="Singh A."/>
            <person name="Wilkins M.J."/>
            <person name="Williams K.H."/>
            <person name="Banfield J.F."/>
        </authorList>
    </citation>
    <scope>NUCLEOTIDE SEQUENCE [LARGE SCALE GENOMIC DNA]</scope>
</reference>
<dbReference type="EMBL" id="LBQC01000004">
    <property type="protein sequence ID" value="KKP73448.1"/>
    <property type="molecule type" value="Genomic_DNA"/>
</dbReference>